<dbReference type="PANTHER" id="PTHR33711">
    <property type="entry name" value="DIOXYGENASE, PUTATIVE (AFU_ORTHOLOGUE AFUA_2G02910)-RELATED"/>
    <property type="match status" value="1"/>
</dbReference>
<feature type="domain" description="Catechol dioxygenase N-terminal" evidence="8">
    <location>
        <begin position="33"/>
        <end position="102"/>
    </location>
</feature>
<proteinExistence type="inferred from homology"/>
<keyword evidence="3" id="KW-0479">Metal-binding</keyword>
<evidence type="ECO:0000313" key="10">
    <source>
        <dbReference type="Proteomes" id="UP000053989"/>
    </source>
</evidence>
<dbReference type="PANTHER" id="PTHR33711:SF7">
    <property type="entry name" value="INTRADIOL RING-CLEAVAGE DIOXYGENASES DOMAIN-CONTAINING PROTEIN-RELATED"/>
    <property type="match status" value="1"/>
</dbReference>
<dbReference type="InterPro" id="IPR007535">
    <property type="entry name" value="Catechol_dOase_N"/>
</dbReference>
<evidence type="ECO:0000256" key="1">
    <source>
        <dbReference type="ARBA" id="ARBA00001965"/>
    </source>
</evidence>
<dbReference type="STRING" id="1036808.A0A0C2ZKI2"/>
<gene>
    <name evidence="9" type="ORF">SCLCIDRAFT_1223036</name>
</gene>
<keyword evidence="10" id="KW-1185">Reference proteome</keyword>
<dbReference type="OrthoDB" id="5238185at2759"/>
<dbReference type="AlphaFoldDB" id="A0A0C2ZKI2"/>
<dbReference type="GO" id="GO:0018576">
    <property type="term" value="F:catechol 1,2-dioxygenase activity"/>
    <property type="evidence" value="ECO:0007669"/>
    <property type="project" value="InterPro"/>
</dbReference>
<evidence type="ECO:0000259" key="7">
    <source>
        <dbReference type="Pfam" id="PF00775"/>
    </source>
</evidence>
<dbReference type="Pfam" id="PF04444">
    <property type="entry name" value="Dioxygenase_N"/>
    <property type="match status" value="1"/>
</dbReference>
<organism evidence="9 10">
    <name type="scientific">Scleroderma citrinum Foug A</name>
    <dbReference type="NCBI Taxonomy" id="1036808"/>
    <lineage>
        <taxon>Eukaryota</taxon>
        <taxon>Fungi</taxon>
        <taxon>Dikarya</taxon>
        <taxon>Basidiomycota</taxon>
        <taxon>Agaricomycotina</taxon>
        <taxon>Agaricomycetes</taxon>
        <taxon>Agaricomycetidae</taxon>
        <taxon>Boletales</taxon>
        <taxon>Sclerodermatineae</taxon>
        <taxon>Sclerodermataceae</taxon>
        <taxon>Scleroderma</taxon>
    </lineage>
</organism>
<evidence type="ECO:0000256" key="5">
    <source>
        <dbReference type="ARBA" id="ARBA00023002"/>
    </source>
</evidence>
<evidence type="ECO:0000256" key="6">
    <source>
        <dbReference type="ARBA" id="ARBA00023004"/>
    </source>
</evidence>
<evidence type="ECO:0000259" key="8">
    <source>
        <dbReference type="Pfam" id="PF04444"/>
    </source>
</evidence>
<keyword evidence="6" id="KW-0408">Iron</keyword>
<dbReference type="InterPro" id="IPR000627">
    <property type="entry name" value="Intradiol_dOase_C"/>
</dbReference>
<dbReference type="HOGENOM" id="CLU_046727_1_1_1"/>
<dbReference type="InterPro" id="IPR050770">
    <property type="entry name" value="Intradiol_RC_Dioxygenase"/>
</dbReference>
<evidence type="ECO:0008006" key="11">
    <source>
        <dbReference type="Google" id="ProtNLM"/>
    </source>
</evidence>
<comment type="similarity">
    <text evidence="2">Belongs to the intradiol ring-cleavage dioxygenase family.</text>
</comment>
<comment type="cofactor">
    <cofactor evidence="1">
        <name>Fe(3+)</name>
        <dbReference type="ChEBI" id="CHEBI:29034"/>
    </cofactor>
</comment>
<reference evidence="9 10" key="1">
    <citation type="submission" date="2014-04" db="EMBL/GenBank/DDBJ databases">
        <authorList>
            <consortium name="DOE Joint Genome Institute"/>
            <person name="Kuo A."/>
            <person name="Kohler A."/>
            <person name="Nagy L.G."/>
            <person name="Floudas D."/>
            <person name="Copeland A."/>
            <person name="Barry K.W."/>
            <person name="Cichocki N."/>
            <person name="Veneault-Fourrey C."/>
            <person name="LaButti K."/>
            <person name="Lindquist E.A."/>
            <person name="Lipzen A."/>
            <person name="Lundell T."/>
            <person name="Morin E."/>
            <person name="Murat C."/>
            <person name="Sun H."/>
            <person name="Tunlid A."/>
            <person name="Henrissat B."/>
            <person name="Grigoriev I.V."/>
            <person name="Hibbett D.S."/>
            <person name="Martin F."/>
            <person name="Nordberg H.P."/>
            <person name="Cantor M.N."/>
            <person name="Hua S.X."/>
        </authorList>
    </citation>
    <scope>NUCLEOTIDE SEQUENCE [LARGE SCALE GENOMIC DNA]</scope>
    <source>
        <strain evidence="9 10">Foug A</strain>
    </source>
</reference>
<evidence type="ECO:0000313" key="9">
    <source>
        <dbReference type="EMBL" id="KIM53157.1"/>
    </source>
</evidence>
<dbReference type="Proteomes" id="UP000053989">
    <property type="component" value="Unassembled WGS sequence"/>
</dbReference>
<keyword evidence="5" id="KW-0560">Oxidoreductase</keyword>
<evidence type="ECO:0000256" key="2">
    <source>
        <dbReference type="ARBA" id="ARBA00007825"/>
    </source>
</evidence>
<dbReference type="SUPFAM" id="SSF49482">
    <property type="entry name" value="Aromatic compound dioxygenase"/>
    <property type="match status" value="1"/>
</dbReference>
<feature type="domain" description="Intradiol ring-cleavage dioxygenases" evidence="7">
    <location>
        <begin position="113"/>
        <end position="275"/>
    </location>
</feature>
<dbReference type="GO" id="GO:0009712">
    <property type="term" value="P:catechol-containing compound metabolic process"/>
    <property type="evidence" value="ECO:0007669"/>
    <property type="project" value="InterPro"/>
</dbReference>
<dbReference type="Gene3D" id="2.60.130.10">
    <property type="entry name" value="Aromatic compound dioxygenase"/>
    <property type="match status" value="1"/>
</dbReference>
<name>A0A0C2ZKI2_9AGAM</name>
<dbReference type="Pfam" id="PF00775">
    <property type="entry name" value="Dioxygenase_C"/>
    <property type="match status" value="1"/>
</dbReference>
<dbReference type="EMBL" id="KN822188">
    <property type="protein sequence ID" value="KIM53157.1"/>
    <property type="molecule type" value="Genomic_DNA"/>
</dbReference>
<dbReference type="InParanoid" id="A0A0C2ZKI2"/>
<accession>A0A0C2ZKI2</accession>
<dbReference type="GO" id="GO:0008199">
    <property type="term" value="F:ferric iron binding"/>
    <property type="evidence" value="ECO:0007669"/>
    <property type="project" value="InterPro"/>
</dbReference>
<evidence type="ECO:0000256" key="4">
    <source>
        <dbReference type="ARBA" id="ARBA00022964"/>
    </source>
</evidence>
<evidence type="ECO:0000256" key="3">
    <source>
        <dbReference type="ARBA" id="ARBA00022723"/>
    </source>
</evidence>
<reference evidence="10" key="2">
    <citation type="submission" date="2015-01" db="EMBL/GenBank/DDBJ databases">
        <title>Evolutionary Origins and Diversification of the Mycorrhizal Mutualists.</title>
        <authorList>
            <consortium name="DOE Joint Genome Institute"/>
            <consortium name="Mycorrhizal Genomics Consortium"/>
            <person name="Kohler A."/>
            <person name="Kuo A."/>
            <person name="Nagy L.G."/>
            <person name="Floudas D."/>
            <person name="Copeland A."/>
            <person name="Barry K.W."/>
            <person name="Cichocki N."/>
            <person name="Veneault-Fourrey C."/>
            <person name="LaButti K."/>
            <person name="Lindquist E.A."/>
            <person name="Lipzen A."/>
            <person name="Lundell T."/>
            <person name="Morin E."/>
            <person name="Murat C."/>
            <person name="Riley R."/>
            <person name="Ohm R."/>
            <person name="Sun H."/>
            <person name="Tunlid A."/>
            <person name="Henrissat B."/>
            <person name="Grigoriev I.V."/>
            <person name="Hibbett D.S."/>
            <person name="Martin F."/>
        </authorList>
    </citation>
    <scope>NUCLEOTIDE SEQUENCE [LARGE SCALE GENOMIC DNA]</scope>
    <source>
        <strain evidence="10">Foug A</strain>
    </source>
</reference>
<keyword evidence="4" id="KW-0223">Dioxygenase</keyword>
<sequence length="316" mass="34547">MSNGIPPRFDLPIPDQPELITANALKVAEGTPDPRLRFLFQTLIKHLHAFVNETDITTDEWVAAIRFLTRLGQASTPAAPEMSTLFSITGATSLVTALNNPTIGNATESNVLGPFYTDDTPDVSHGESIASEGKGEYLYVEGRVLSTEGAPISDAIIDAWEADADGLYDLQYAESTRPDCRGRLRSGEDGSFGFRAVVPPAYPIPSDGPLGELLRLMNRHNMRPSHLHIVVQAPGYHKLVTMFYPEDCPYIQSDSIFAAKKSLAVPLEVVNDEAEARKRGFPSGSSFKIMRLPIVLMTDEQLQNSRANATKFKGTV</sequence>
<dbReference type="InterPro" id="IPR015889">
    <property type="entry name" value="Intradiol_dOase_core"/>
</dbReference>
<protein>
    <recommendedName>
        <fullName evidence="11">Intradiol ring-cleavage dioxygenases domain-containing protein</fullName>
    </recommendedName>
</protein>